<comment type="similarity">
    <text evidence="2 11">Belongs to the CBP4 family.</text>
</comment>
<evidence type="ECO:0000256" key="7">
    <source>
        <dbReference type="ARBA" id="ARBA00023136"/>
    </source>
</evidence>
<feature type="coiled-coil region" evidence="12">
    <location>
        <begin position="43"/>
        <end position="70"/>
    </location>
</feature>
<evidence type="ECO:0000256" key="5">
    <source>
        <dbReference type="ARBA" id="ARBA00022989"/>
    </source>
</evidence>
<keyword evidence="3" id="KW-0812">Transmembrane</keyword>
<keyword evidence="12" id="KW-0175">Coiled coil</keyword>
<evidence type="ECO:0000256" key="10">
    <source>
        <dbReference type="ARBA" id="ARBA00031521"/>
    </source>
</evidence>
<name>A0A364KNJ0_TALAM</name>
<dbReference type="RefSeq" id="XP_040729616.1">
    <property type="nucleotide sequence ID" value="XM_040873112.1"/>
</dbReference>
<dbReference type="EMBL" id="MIKG01000001">
    <property type="protein sequence ID" value="RAO65099.1"/>
    <property type="molecule type" value="Genomic_DNA"/>
</dbReference>
<dbReference type="Pfam" id="PF07960">
    <property type="entry name" value="CBP4"/>
    <property type="match status" value="1"/>
</dbReference>
<evidence type="ECO:0000256" key="12">
    <source>
        <dbReference type="SAM" id="Coils"/>
    </source>
</evidence>
<evidence type="ECO:0000256" key="13">
    <source>
        <dbReference type="SAM" id="MobiDB-lite"/>
    </source>
</evidence>
<evidence type="ECO:0000256" key="2">
    <source>
        <dbReference type="ARBA" id="ARBA00006780"/>
    </source>
</evidence>
<organism evidence="14 15">
    <name type="scientific">Talaromyces amestolkiae</name>
    <dbReference type="NCBI Taxonomy" id="1196081"/>
    <lineage>
        <taxon>Eukaryota</taxon>
        <taxon>Fungi</taxon>
        <taxon>Dikarya</taxon>
        <taxon>Ascomycota</taxon>
        <taxon>Pezizomycotina</taxon>
        <taxon>Eurotiomycetes</taxon>
        <taxon>Eurotiomycetidae</taxon>
        <taxon>Eurotiales</taxon>
        <taxon>Trichocomaceae</taxon>
        <taxon>Talaromyces</taxon>
        <taxon>Talaromyces sect. Talaromyces</taxon>
    </lineage>
</organism>
<keyword evidence="8 11" id="KW-0143">Chaperone</keyword>
<evidence type="ECO:0000256" key="9">
    <source>
        <dbReference type="ARBA" id="ARBA00025413"/>
    </source>
</evidence>
<gene>
    <name evidence="14" type="ORF">BHQ10_001111</name>
</gene>
<evidence type="ECO:0000256" key="11">
    <source>
        <dbReference type="RuleBase" id="RU368005"/>
    </source>
</evidence>
<evidence type="ECO:0000256" key="8">
    <source>
        <dbReference type="ARBA" id="ARBA00023186"/>
    </source>
</evidence>
<proteinExistence type="inferred from homology"/>
<accession>A0A364KNJ0</accession>
<comment type="caution">
    <text evidence="14">The sequence shown here is derived from an EMBL/GenBank/DDBJ whole genome shotgun (WGS) entry which is preliminary data.</text>
</comment>
<evidence type="ECO:0000256" key="4">
    <source>
        <dbReference type="ARBA" id="ARBA00022792"/>
    </source>
</evidence>
<keyword evidence="15" id="KW-1185">Reference proteome</keyword>
<evidence type="ECO:0000256" key="6">
    <source>
        <dbReference type="ARBA" id="ARBA00023128"/>
    </source>
</evidence>
<keyword evidence="6 11" id="KW-0496">Mitochondrion</keyword>
<evidence type="ECO:0000313" key="15">
    <source>
        <dbReference type="Proteomes" id="UP000249363"/>
    </source>
</evidence>
<keyword evidence="4 11" id="KW-0999">Mitochondrion inner membrane</keyword>
<feature type="compositionally biased region" description="Basic and acidic residues" evidence="13">
    <location>
        <begin position="105"/>
        <end position="125"/>
    </location>
</feature>
<dbReference type="InterPro" id="IPR012420">
    <property type="entry name" value="Cbp4"/>
</dbReference>
<dbReference type="GO" id="GO:0034551">
    <property type="term" value="P:mitochondrial respiratory chain complex III assembly"/>
    <property type="evidence" value="ECO:0007669"/>
    <property type="project" value="TreeGrafter"/>
</dbReference>
<protein>
    <recommendedName>
        <fullName evidence="10 11">Cytochrome b mRNA-processing protein 4</fullName>
    </recommendedName>
</protein>
<reference evidence="14 15" key="1">
    <citation type="journal article" date="2017" name="Biotechnol. Biofuels">
        <title>Differential beta-glucosidase expression as a function of carbon source availability in Talaromyces amestolkiae: a genomic and proteomic approach.</title>
        <authorList>
            <person name="de Eugenio L.I."/>
            <person name="Mendez-Liter J.A."/>
            <person name="Nieto-Dominguez M."/>
            <person name="Alonso L."/>
            <person name="Gil-Munoz J."/>
            <person name="Barriuso J."/>
            <person name="Prieto A."/>
            <person name="Martinez M.J."/>
        </authorList>
    </citation>
    <scope>NUCLEOTIDE SEQUENCE [LARGE SCALE GENOMIC DNA]</scope>
    <source>
        <strain evidence="14 15">CIB</strain>
    </source>
</reference>
<dbReference type="PANTHER" id="PTHR28202:SF1">
    <property type="entry name" value="ASSEMBLY FACTOR CBP4"/>
    <property type="match status" value="1"/>
</dbReference>
<keyword evidence="7" id="KW-0472">Membrane</keyword>
<dbReference type="AlphaFoldDB" id="A0A364KNJ0"/>
<dbReference type="GO" id="GO:0005743">
    <property type="term" value="C:mitochondrial inner membrane"/>
    <property type="evidence" value="ECO:0007669"/>
    <property type="project" value="UniProtKB-SubCell"/>
</dbReference>
<feature type="region of interest" description="Disordered" evidence="13">
    <location>
        <begin position="85"/>
        <end position="125"/>
    </location>
</feature>
<dbReference type="OrthoDB" id="5576752at2759"/>
<evidence type="ECO:0000256" key="1">
    <source>
        <dbReference type="ARBA" id="ARBA00004434"/>
    </source>
</evidence>
<dbReference type="GeneID" id="63790328"/>
<comment type="function">
    <text evidence="9 11">Essential for the assembly of ubiquinol-cytochrome c reductase. It has a direct effect on the correct occurrence of the Rieske protein, core 4, core 5 and apocytochrome b.</text>
</comment>
<keyword evidence="5" id="KW-1133">Transmembrane helix</keyword>
<dbReference type="PANTHER" id="PTHR28202">
    <property type="entry name" value="ASSEMBLY FACTOR CBP4"/>
    <property type="match status" value="1"/>
</dbReference>
<sequence>MSTGKWLKMLVAGTIVAVGGPLFVQSIRPSDEELFSRYSPDLKKAALENRDRQEKEYNEYVNKLKEWSKSDKSIWFAVKEEEAAKLKGQAPTTSTTSTTASTSARSKEEERIQREEMRRELQGGK</sequence>
<evidence type="ECO:0000313" key="14">
    <source>
        <dbReference type="EMBL" id="RAO65099.1"/>
    </source>
</evidence>
<dbReference type="Proteomes" id="UP000249363">
    <property type="component" value="Unassembled WGS sequence"/>
</dbReference>
<comment type="subcellular location">
    <subcellularLocation>
        <location evidence="1 11">Mitochondrion inner membrane</location>
        <topology evidence="1 11">Single-pass membrane protein</topology>
    </subcellularLocation>
</comment>
<evidence type="ECO:0000256" key="3">
    <source>
        <dbReference type="ARBA" id="ARBA00022692"/>
    </source>
</evidence>
<feature type="compositionally biased region" description="Low complexity" evidence="13">
    <location>
        <begin position="92"/>
        <end position="104"/>
    </location>
</feature>